<dbReference type="InterPro" id="IPR011500">
    <property type="entry name" value="GPCR_3_9-Cys_dom"/>
</dbReference>
<evidence type="ECO:0000259" key="13">
    <source>
        <dbReference type="PROSITE" id="PS50259"/>
    </source>
</evidence>
<proteinExistence type="inferred from homology"/>
<dbReference type="Pfam" id="PF00003">
    <property type="entry name" value="7tm_3"/>
    <property type="match status" value="1"/>
</dbReference>
<feature type="transmembrane region" description="Helical" evidence="12">
    <location>
        <begin position="196"/>
        <end position="220"/>
    </location>
</feature>
<dbReference type="GO" id="GO:0004930">
    <property type="term" value="F:G protein-coupled receptor activity"/>
    <property type="evidence" value="ECO:0007669"/>
    <property type="project" value="UniProtKB-KW"/>
</dbReference>
<dbReference type="InterPro" id="IPR000337">
    <property type="entry name" value="GPCR_3"/>
</dbReference>
<name>A0A803JIC0_XENTR</name>
<dbReference type="InterPro" id="IPR017978">
    <property type="entry name" value="GPCR_3_C"/>
</dbReference>
<dbReference type="PROSITE" id="PS50259">
    <property type="entry name" value="G_PROTEIN_RECEP_F3_4"/>
    <property type="match status" value="1"/>
</dbReference>
<sequence length="309" mass="34660">MPSDFDILNWIVYPNQTLNGIKVGTYAQRSASQELRINESLIRWSPSFNETPRTPCSETCLIGFRKKPKEGFPECCNDCAPCPEGEISNQTDRETCFKCPINQWPNLNRTICTDKVIIYLSYHEPLGASLALLSVLFCIMTCLVLMIFTKYRNTAVVKANNRDLSYILLVSLKICFLCNLMFIGHPRHVTCILRQTVFGVIFSIVISSVLAKTVTVVIAFNATRPGSKLKNYLGPRVSNSIVIFCSLIQVIICTSGLINSPPFPYYNTDDIVGVIVAECHEHSRYGFYCILGFMGLLAALSFIIAFFAR</sequence>
<evidence type="ECO:0000256" key="6">
    <source>
        <dbReference type="ARBA" id="ARBA00022989"/>
    </source>
</evidence>
<dbReference type="InterPro" id="IPR004073">
    <property type="entry name" value="GPCR_3_vmron_rcpt_2"/>
</dbReference>
<keyword evidence="5" id="KW-0732">Signal</keyword>
<feature type="transmembrane region" description="Helical" evidence="12">
    <location>
        <begin position="130"/>
        <end position="151"/>
    </location>
</feature>
<evidence type="ECO:0000256" key="1">
    <source>
        <dbReference type="ARBA" id="ARBA00004651"/>
    </source>
</evidence>
<feature type="transmembrane region" description="Helical" evidence="12">
    <location>
        <begin position="285"/>
        <end position="308"/>
    </location>
</feature>
<reference evidence="14" key="1">
    <citation type="journal article" date="2010" name="Science">
        <title>The genome of the Western clawed frog Xenopus tropicalis.</title>
        <authorList>
            <person name="Hellsten U."/>
            <person name="Harland R.M."/>
            <person name="Gilchrist M.J."/>
            <person name="Hendrix D."/>
            <person name="Jurka J."/>
            <person name="Kapitonov V."/>
            <person name="Ovcharenko I."/>
            <person name="Putnam N.H."/>
            <person name="Shu S."/>
            <person name="Taher L."/>
            <person name="Blitz I.L."/>
            <person name="Blumberg B."/>
            <person name="Dichmann D.S."/>
            <person name="Dubchak I."/>
            <person name="Amaya E."/>
            <person name="Detter J.C."/>
            <person name="Fletcher R."/>
            <person name="Gerhard D.S."/>
            <person name="Goodstein D."/>
            <person name="Graves T."/>
            <person name="Grigoriev I.V."/>
            <person name="Grimwood J."/>
            <person name="Kawashima T."/>
            <person name="Lindquist E."/>
            <person name="Lucas S.M."/>
            <person name="Mead P.E."/>
            <person name="Mitros T."/>
            <person name="Ogino H."/>
            <person name="Ohta Y."/>
            <person name="Poliakov A.V."/>
            <person name="Pollet N."/>
            <person name="Robert J."/>
            <person name="Salamov A."/>
            <person name="Sater A.K."/>
            <person name="Schmutz J."/>
            <person name="Terry A."/>
            <person name="Vize P.D."/>
            <person name="Warren W.C."/>
            <person name="Wells D."/>
            <person name="Wills A."/>
            <person name="Wilson R.K."/>
            <person name="Zimmerman L.B."/>
            <person name="Zorn A.M."/>
            <person name="Grainger R."/>
            <person name="Grammer T."/>
            <person name="Khokha M.K."/>
            <person name="Richardson P.M."/>
            <person name="Rokhsar D.S."/>
        </authorList>
    </citation>
    <scope>NUCLEOTIDE SEQUENCE [LARGE SCALE GENOMIC DNA]</scope>
    <source>
        <strain evidence="14">Nigerian</strain>
    </source>
</reference>
<feature type="transmembrane region" description="Helical" evidence="12">
    <location>
        <begin position="241"/>
        <end position="258"/>
    </location>
</feature>
<keyword evidence="7" id="KW-0297">G-protein coupled receptor</keyword>
<keyword evidence="10" id="KW-0325">Glycoprotein</keyword>
<keyword evidence="11" id="KW-0807">Transducer</keyword>
<dbReference type="PANTHER" id="PTHR24061">
    <property type="entry name" value="CALCIUM-SENSING RECEPTOR-RELATED"/>
    <property type="match status" value="1"/>
</dbReference>
<dbReference type="Gene3D" id="2.10.50.30">
    <property type="entry name" value="GPCR, family 3, nine cysteines domain"/>
    <property type="match status" value="1"/>
</dbReference>
<dbReference type="GeneTree" id="ENSGT00950000182788"/>
<evidence type="ECO:0000256" key="4">
    <source>
        <dbReference type="ARBA" id="ARBA00022692"/>
    </source>
</evidence>
<evidence type="ECO:0000256" key="11">
    <source>
        <dbReference type="ARBA" id="ARBA00023224"/>
    </source>
</evidence>
<dbReference type="GO" id="GO:0005886">
    <property type="term" value="C:plasma membrane"/>
    <property type="evidence" value="ECO:0007669"/>
    <property type="project" value="UniProtKB-SubCell"/>
</dbReference>
<dbReference type="InterPro" id="IPR000068">
    <property type="entry name" value="GPCR_3_Ca_sens_rcpt-rel"/>
</dbReference>
<evidence type="ECO:0000256" key="7">
    <source>
        <dbReference type="ARBA" id="ARBA00023040"/>
    </source>
</evidence>
<feature type="transmembrane region" description="Helical" evidence="12">
    <location>
        <begin position="163"/>
        <end position="184"/>
    </location>
</feature>
<evidence type="ECO:0000313" key="14">
    <source>
        <dbReference type="Ensembl" id="ENSXETP00000107690"/>
    </source>
</evidence>
<comment type="subcellular location">
    <subcellularLocation>
        <location evidence="1">Cell membrane</location>
        <topology evidence="1">Multi-pass membrane protein</topology>
    </subcellularLocation>
</comment>
<dbReference type="PANTHER" id="PTHR24061:SF626">
    <property type="entry name" value="VOMERONASAL TYPE-2 RECEPTOR 26"/>
    <property type="match status" value="1"/>
</dbReference>
<evidence type="ECO:0000256" key="3">
    <source>
        <dbReference type="ARBA" id="ARBA00022475"/>
    </source>
</evidence>
<comment type="similarity">
    <text evidence="2">Belongs to the G-protein coupled receptor 3 family.</text>
</comment>
<dbReference type="InterPro" id="IPR038550">
    <property type="entry name" value="GPCR_3_9-Cys_sf"/>
</dbReference>
<evidence type="ECO:0000256" key="8">
    <source>
        <dbReference type="ARBA" id="ARBA00023136"/>
    </source>
</evidence>
<feature type="domain" description="G-protein coupled receptors family 3 profile" evidence="13">
    <location>
        <begin position="126"/>
        <end position="309"/>
    </location>
</feature>
<dbReference type="PRINTS" id="PR01535">
    <property type="entry name" value="VOMERONASL2R"/>
</dbReference>
<dbReference type="PRINTS" id="PR00248">
    <property type="entry name" value="GPCRMGR"/>
</dbReference>
<keyword evidence="3" id="KW-1003">Cell membrane</keyword>
<dbReference type="Pfam" id="PF07562">
    <property type="entry name" value="NCD3G"/>
    <property type="match status" value="1"/>
</dbReference>
<evidence type="ECO:0000256" key="10">
    <source>
        <dbReference type="ARBA" id="ARBA00023180"/>
    </source>
</evidence>
<accession>A0A803JIC0</accession>
<organism evidence="14">
    <name type="scientific">Xenopus tropicalis</name>
    <name type="common">Western clawed frog</name>
    <name type="synonym">Silurana tropicalis</name>
    <dbReference type="NCBI Taxonomy" id="8364"/>
    <lineage>
        <taxon>Eukaryota</taxon>
        <taxon>Metazoa</taxon>
        <taxon>Chordata</taxon>
        <taxon>Craniata</taxon>
        <taxon>Vertebrata</taxon>
        <taxon>Euteleostomi</taxon>
        <taxon>Amphibia</taxon>
        <taxon>Batrachia</taxon>
        <taxon>Anura</taxon>
        <taxon>Pipoidea</taxon>
        <taxon>Pipidae</taxon>
        <taxon>Xenopodinae</taxon>
        <taxon>Xenopus</taxon>
        <taxon>Silurana</taxon>
    </lineage>
</organism>
<evidence type="ECO:0000256" key="12">
    <source>
        <dbReference type="SAM" id="Phobius"/>
    </source>
</evidence>
<keyword evidence="6 12" id="KW-1133">Transmembrane helix</keyword>
<dbReference type="Ensembl" id="ENSXETT00000117022">
    <property type="protein sequence ID" value="ENSXETP00000107690"/>
    <property type="gene ID" value="ENSXETG00000041858"/>
</dbReference>
<keyword evidence="9" id="KW-0675">Receptor</keyword>
<evidence type="ECO:0000256" key="5">
    <source>
        <dbReference type="ARBA" id="ARBA00022729"/>
    </source>
</evidence>
<protein>
    <recommendedName>
        <fullName evidence="13">G-protein coupled receptors family 3 profile domain-containing protein</fullName>
    </recommendedName>
</protein>
<dbReference type="FunFam" id="2.10.50.30:FF:000002">
    <property type="entry name" value="Vomeronasal 2 receptor, h1"/>
    <property type="match status" value="1"/>
</dbReference>
<reference evidence="14" key="2">
    <citation type="submission" date="2021-03" db="UniProtKB">
        <authorList>
            <consortium name="Ensembl"/>
        </authorList>
    </citation>
    <scope>IDENTIFICATION</scope>
</reference>
<evidence type="ECO:0000256" key="9">
    <source>
        <dbReference type="ARBA" id="ARBA00023170"/>
    </source>
</evidence>
<keyword evidence="8 12" id="KW-0472">Membrane</keyword>
<keyword evidence="4 12" id="KW-0812">Transmembrane</keyword>
<dbReference type="AlphaFoldDB" id="A0A803JIC0"/>
<evidence type="ECO:0000256" key="2">
    <source>
        <dbReference type="ARBA" id="ARBA00007242"/>
    </source>
</evidence>